<dbReference type="OMA" id="QCLRYNP"/>
<feature type="domain" description="Chromo" evidence="4">
    <location>
        <begin position="125"/>
        <end position="184"/>
    </location>
</feature>
<feature type="compositionally biased region" description="Polar residues" evidence="3">
    <location>
        <begin position="221"/>
        <end position="254"/>
    </location>
</feature>
<evidence type="ECO:0000313" key="5">
    <source>
        <dbReference type="EnsemblPlants" id="Kaladp0055s0074.1.v1.1"/>
    </source>
</evidence>
<proteinExistence type="predicted"/>
<accession>A0A7N0U5D9</accession>
<dbReference type="PROSITE" id="PS00598">
    <property type="entry name" value="CHROMO_1"/>
    <property type="match status" value="1"/>
</dbReference>
<dbReference type="EnsemblPlants" id="Kaladp0055s0074.1.v1.1">
    <property type="protein sequence ID" value="Kaladp0055s0074.1.v1.1"/>
    <property type="gene ID" value="Kaladp0055s0074.v1.1"/>
</dbReference>
<dbReference type="GO" id="GO:0005634">
    <property type="term" value="C:nucleus"/>
    <property type="evidence" value="ECO:0007669"/>
    <property type="project" value="UniProtKB-SubCell"/>
</dbReference>
<dbReference type="CDD" id="cd00024">
    <property type="entry name" value="CD_CSD"/>
    <property type="match status" value="1"/>
</dbReference>
<dbReference type="GO" id="GO:0000792">
    <property type="term" value="C:heterochromatin"/>
    <property type="evidence" value="ECO:0007669"/>
    <property type="project" value="UniProtKB-ARBA"/>
</dbReference>
<dbReference type="Gene3D" id="2.40.50.40">
    <property type="match status" value="1"/>
</dbReference>
<dbReference type="InterPro" id="IPR023779">
    <property type="entry name" value="Chromodomain_CS"/>
</dbReference>
<keyword evidence="6" id="KW-1185">Reference proteome</keyword>
<dbReference type="SMART" id="SM00300">
    <property type="entry name" value="ChSh"/>
    <property type="match status" value="1"/>
</dbReference>
<feature type="compositionally biased region" description="Acidic residues" evidence="3">
    <location>
        <begin position="92"/>
        <end position="111"/>
    </location>
</feature>
<dbReference type="SMART" id="SM00298">
    <property type="entry name" value="CHROMO"/>
    <property type="match status" value="1"/>
</dbReference>
<feature type="region of interest" description="Disordered" evidence="3">
    <location>
        <begin position="61"/>
        <end position="115"/>
    </location>
</feature>
<evidence type="ECO:0000259" key="4">
    <source>
        <dbReference type="PROSITE" id="PS50013"/>
    </source>
</evidence>
<dbReference type="PROSITE" id="PS50013">
    <property type="entry name" value="CHROMO_2"/>
    <property type="match status" value="1"/>
</dbReference>
<dbReference type="Pfam" id="PF00385">
    <property type="entry name" value="Chromo"/>
    <property type="match status" value="1"/>
</dbReference>
<dbReference type="InterPro" id="IPR016197">
    <property type="entry name" value="Chromo-like_dom_sf"/>
</dbReference>
<dbReference type="InterPro" id="IPR008251">
    <property type="entry name" value="Chromo_shadow_dom"/>
</dbReference>
<feature type="compositionally biased region" description="Basic and acidic residues" evidence="3">
    <location>
        <begin position="337"/>
        <end position="349"/>
    </location>
</feature>
<feature type="compositionally biased region" description="Basic residues" evidence="3">
    <location>
        <begin position="326"/>
        <end position="336"/>
    </location>
</feature>
<dbReference type="SUPFAM" id="SSF54160">
    <property type="entry name" value="Chromo domain-like"/>
    <property type="match status" value="1"/>
</dbReference>
<dbReference type="InterPro" id="IPR000953">
    <property type="entry name" value="Chromo/chromo_shadow_dom"/>
</dbReference>
<dbReference type="InterPro" id="IPR044251">
    <property type="entry name" value="LHP1-like"/>
</dbReference>
<evidence type="ECO:0000313" key="6">
    <source>
        <dbReference type="Proteomes" id="UP000594263"/>
    </source>
</evidence>
<organism evidence="5 6">
    <name type="scientific">Kalanchoe fedtschenkoi</name>
    <name type="common">Lavender scallops</name>
    <name type="synonym">South American air plant</name>
    <dbReference type="NCBI Taxonomy" id="63787"/>
    <lineage>
        <taxon>Eukaryota</taxon>
        <taxon>Viridiplantae</taxon>
        <taxon>Streptophyta</taxon>
        <taxon>Embryophyta</taxon>
        <taxon>Tracheophyta</taxon>
        <taxon>Spermatophyta</taxon>
        <taxon>Magnoliopsida</taxon>
        <taxon>eudicotyledons</taxon>
        <taxon>Gunneridae</taxon>
        <taxon>Pentapetalae</taxon>
        <taxon>Saxifragales</taxon>
        <taxon>Crassulaceae</taxon>
        <taxon>Kalanchoe</taxon>
    </lineage>
</organism>
<keyword evidence="2" id="KW-0539">Nucleus</keyword>
<dbReference type="GO" id="GO:0031507">
    <property type="term" value="P:heterochromatin formation"/>
    <property type="evidence" value="ECO:0007669"/>
    <property type="project" value="InterPro"/>
</dbReference>
<dbReference type="PANTHER" id="PTHR47240:SF2">
    <property type="entry name" value="CHROMO DOMAIN-CONTAINING PROTEIN LHP1"/>
    <property type="match status" value="1"/>
</dbReference>
<name>A0A7N0U5D9_KALFE</name>
<sequence>MRTMGSVGEGGSDQGQGLKLNATVCNGAVTEENNLASNVVGKKADGCGLAVFLGGNAEMKGKEVLEGGGGGEGGVEEGGGGEGEDEKLGQGGDEEEEDLPEEEGEGEEAEAVADAGRPKLAEGFYEIEAVRRKRVRKGVLQYLIKWRDWPETANTWEPLENLQSCSDVIEAFEERMRSGRGSQRRRKRKSGVFHAQIRRKPRFSGTYNIRSGRVRNVAESPVTSVPTDDNSFAENPSSSEYNISGVDTKQSSENDVAVNSEVQLSQDKDSDLNMKLTEFRGGVSTDDVQADNLVIPSQVDNGSQPQECAIVNKTETTPSNYPITGSRRRKSGKVRRFIPEPDSGNKPDDASDPVPGVVGALVPENSNLPSFPATSHKITEIIKPLSYAPPESNAVHDVVVTFLAMRSDGKEVLVDNKFMKAYYPLLLINFYEQNLRYNPIS</sequence>
<dbReference type="PANTHER" id="PTHR47240">
    <property type="entry name" value="CHROMO DOMAIN-CONTAINING PROTEIN LHP1"/>
    <property type="match status" value="1"/>
</dbReference>
<comment type="subcellular location">
    <subcellularLocation>
        <location evidence="1">Nucleus</location>
    </subcellularLocation>
</comment>
<dbReference type="Gramene" id="Kaladp0055s0074.1.v1.1">
    <property type="protein sequence ID" value="Kaladp0055s0074.1.v1.1"/>
    <property type="gene ID" value="Kaladp0055s0074.v1.1"/>
</dbReference>
<protein>
    <recommendedName>
        <fullName evidence="4">Chromo domain-containing protein</fullName>
    </recommendedName>
</protein>
<dbReference type="InterPro" id="IPR023780">
    <property type="entry name" value="Chromo_domain"/>
</dbReference>
<feature type="region of interest" description="Disordered" evidence="3">
    <location>
        <begin position="218"/>
        <end position="256"/>
    </location>
</feature>
<feature type="compositionally biased region" description="Gly residues" evidence="3">
    <location>
        <begin position="66"/>
        <end position="81"/>
    </location>
</feature>
<dbReference type="Proteomes" id="UP000594263">
    <property type="component" value="Unplaced"/>
</dbReference>
<evidence type="ECO:0000256" key="3">
    <source>
        <dbReference type="SAM" id="MobiDB-lite"/>
    </source>
</evidence>
<evidence type="ECO:0000256" key="2">
    <source>
        <dbReference type="ARBA" id="ARBA00023242"/>
    </source>
</evidence>
<feature type="region of interest" description="Disordered" evidence="3">
    <location>
        <begin position="316"/>
        <end position="354"/>
    </location>
</feature>
<reference evidence="5" key="1">
    <citation type="submission" date="2021-01" db="UniProtKB">
        <authorList>
            <consortium name="EnsemblPlants"/>
        </authorList>
    </citation>
    <scope>IDENTIFICATION</scope>
</reference>
<dbReference type="AlphaFoldDB" id="A0A7N0U5D9"/>
<evidence type="ECO:0000256" key="1">
    <source>
        <dbReference type="ARBA" id="ARBA00004123"/>
    </source>
</evidence>